<organism evidence="2 3">
    <name type="scientific">Phytophthora palmivora</name>
    <dbReference type="NCBI Taxonomy" id="4796"/>
    <lineage>
        <taxon>Eukaryota</taxon>
        <taxon>Sar</taxon>
        <taxon>Stramenopiles</taxon>
        <taxon>Oomycota</taxon>
        <taxon>Peronosporomycetes</taxon>
        <taxon>Peronosporales</taxon>
        <taxon>Peronosporaceae</taxon>
        <taxon>Phytophthora</taxon>
    </lineage>
</organism>
<dbReference type="AlphaFoldDB" id="A0A2P4YEZ0"/>
<evidence type="ECO:0000313" key="2">
    <source>
        <dbReference type="EMBL" id="POM76390.1"/>
    </source>
</evidence>
<proteinExistence type="predicted"/>
<dbReference type="Proteomes" id="UP000237271">
    <property type="component" value="Unassembled WGS sequence"/>
</dbReference>
<dbReference type="GO" id="GO:0003676">
    <property type="term" value="F:nucleic acid binding"/>
    <property type="evidence" value="ECO:0007669"/>
    <property type="project" value="InterPro"/>
</dbReference>
<keyword evidence="1" id="KW-0732">Signal</keyword>
<feature type="chain" id="PRO_5015162117" evidence="1">
    <location>
        <begin position="25"/>
        <end position="151"/>
    </location>
</feature>
<feature type="signal peptide" evidence="1">
    <location>
        <begin position="1"/>
        <end position="24"/>
    </location>
</feature>
<comment type="caution">
    <text evidence="2">The sequence shown here is derived from an EMBL/GenBank/DDBJ whole genome shotgun (WGS) entry which is preliminary data.</text>
</comment>
<evidence type="ECO:0000313" key="3">
    <source>
        <dbReference type="Proteomes" id="UP000237271"/>
    </source>
</evidence>
<dbReference type="Gene3D" id="3.30.420.10">
    <property type="entry name" value="Ribonuclease H-like superfamily/Ribonuclease H"/>
    <property type="match status" value="1"/>
</dbReference>
<name>A0A2P4YEZ0_9STRA</name>
<accession>A0A2P4YEZ0</accession>
<sequence>MVHLSLLFLDGLFVSLRLYSKIETSDSLGYFETPCSSFWELNHPQTDGQTERVNRVLNIFRTICAELPWSWSNQLPMIEFALNNAVNVTLRRGTSSSIVCGGEAETASQVSEIEPESLKRLLSSVKDDRLKTSSQIRDAMASVQDRQRVLR</sequence>
<protein>
    <submittedName>
        <fullName evidence="2">Pol protein</fullName>
    </submittedName>
</protein>
<gene>
    <name evidence="2" type="ORF">PHPALM_6370</name>
</gene>
<reference evidence="2 3" key="1">
    <citation type="journal article" date="2017" name="Genome Biol. Evol.">
        <title>Phytophthora megakarya and P. palmivora, closely related causal agents of cacao black pod rot, underwent increases in genome sizes and gene numbers by different mechanisms.</title>
        <authorList>
            <person name="Ali S.S."/>
            <person name="Shao J."/>
            <person name="Lary D.J."/>
            <person name="Kronmiller B."/>
            <person name="Shen D."/>
            <person name="Strem M.D."/>
            <person name="Amoako-Attah I."/>
            <person name="Akrofi A.Y."/>
            <person name="Begoude B.A."/>
            <person name="Ten Hoopen G.M."/>
            <person name="Coulibaly K."/>
            <person name="Kebe B.I."/>
            <person name="Melnick R.L."/>
            <person name="Guiltinan M.J."/>
            <person name="Tyler B.M."/>
            <person name="Meinhardt L.W."/>
            <person name="Bailey B.A."/>
        </authorList>
    </citation>
    <scope>NUCLEOTIDE SEQUENCE [LARGE SCALE GENOMIC DNA]</scope>
    <source>
        <strain evidence="3">sbr112.9</strain>
    </source>
</reference>
<evidence type="ECO:0000256" key="1">
    <source>
        <dbReference type="SAM" id="SignalP"/>
    </source>
</evidence>
<dbReference type="InterPro" id="IPR036397">
    <property type="entry name" value="RNaseH_sf"/>
</dbReference>
<dbReference type="EMBL" id="NCKW01003453">
    <property type="protein sequence ID" value="POM76390.1"/>
    <property type="molecule type" value="Genomic_DNA"/>
</dbReference>
<keyword evidence="3" id="KW-1185">Reference proteome</keyword>